<feature type="compositionally biased region" description="Low complexity" evidence="1">
    <location>
        <begin position="225"/>
        <end position="245"/>
    </location>
</feature>
<feature type="compositionally biased region" description="Basic and acidic residues" evidence="1">
    <location>
        <begin position="163"/>
        <end position="174"/>
    </location>
</feature>
<feature type="compositionally biased region" description="Polar residues" evidence="1">
    <location>
        <begin position="246"/>
        <end position="256"/>
    </location>
</feature>
<dbReference type="SUPFAM" id="SSF54001">
    <property type="entry name" value="Cysteine proteinases"/>
    <property type="match status" value="1"/>
</dbReference>
<reference evidence="3" key="1">
    <citation type="journal article" date="2014" name="Int. J. Syst. Evol. Microbiol.">
        <title>Complete genome sequence of Corynebacterium casei LMG S-19264T (=DSM 44701T), isolated from a smear-ripened cheese.</title>
        <authorList>
            <consortium name="US DOE Joint Genome Institute (JGI-PGF)"/>
            <person name="Walter F."/>
            <person name="Albersmeier A."/>
            <person name="Kalinowski J."/>
            <person name="Ruckert C."/>
        </authorList>
    </citation>
    <scope>NUCLEOTIDE SEQUENCE</scope>
    <source>
        <strain evidence="3">CGMCC 4.7368</strain>
    </source>
</reference>
<accession>A0A917Z9V3</accession>
<dbReference type="Pfam" id="PF05257">
    <property type="entry name" value="CHAP"/>
    <property type="match status" value="1"/>
</dbReference>
<dbReference type="Gene3D" id="3.90.1720.10">
    <property type="entry name" value="endopeptidase domain like (from Nostoc punctiforme)"/>
    <property type="match status" value="1"/>
</dbReference>
<feature type="compositionally biased region" description="Polar residues" evidence="1">
    <location>
        <begin position="175"/>
        <end position="193"/>
    </location>
</feature>
<dbReference type="Proteomes" id="UP000646523">
    <property type="component" value="Unassembled WGS sequence"/>
</dbReference>
<feature type="domain" description="Peptidase C51" evidence="2">
    <location>
        <begin position="42"/>
        <end position="127"/>
    </location>
</feature>
<dbReference type="RefSeq" id="WP_225263860.1">
    <property type="nucleotide sequence ID" value="NZ_BMNH01000021.1"/>
</dbReference>
<evidence type="ECO:0000313" key="4">
    <source>
        <dbReference type="Proteomes" id="UP000646523"/>
    </source>
</evidence>
<feature type="compositionally biased region" description="Basic and acidic residues" evidence="1">
    <location>
        <begin position="506"/>
        <end position="553"/>
    </location>
</feature>
<feature type="region of interest" description="Disordered" evidence="1">
    <location>
        <begin position="465"/>
        <end position="599"/>
    </location>
</feature>
<proteinExistence type="predicted"/>
<feature type="region of interest" description="Disordered" evidence="1">
    <location>
        <begin position="675"/>
        <end position="717"/>
    </location>
</feature>
<feature type="region of interest" description="Disordered" evidence="1">
    <location>
        <begin position="163"/>
        <end position="280"/>
    </location>
</feature>
<feature type="compositionally biased region" description="Polar residues" evidence="1">
    <location>
        <begin position="201"/>
        <end position="216"/>
    </location>
</feature>
<dbReference type="EMBL" id="BMNH01000021">
    <property type="protein sequence ID" value="GGO76927.1"/>
    <property type="molecule type" value="Genomic_DNA"/>
</dbReference>
<evidence type="ECO:0000259" key="2">
    <source>
        <dbReference type="Pfam" id="PF05257"/>
    </source>
</evidence>
<sequence length="717" mass="78480">MTPETKKFIDLLESQLGYSEKSGAYTKFGDWYGKNVEFDADYSSAPWCDMLLSWAAHKLGYEEWMGQFAWTVGHARWFKKNDAWGRKPEPGAFVFFDWGGSNSIGAIDHVGVVTKVEGNTIHTIEGNIDGGVLKRKERDTSKVVGYGYPARIKERLDQRLVEQQARENASRDRANQPTTENSPDLSRLQNGPLSSLIPYSEVQQEPQAGLNAQTKPSQKRRDEVPQAGASAPAAPQAQAAKPQSSDTSRTSAAKPSTGTGTGQTVKKGKHAKPATADTKAVTSEPLPVLVDASASHPAPALGSPALIGSALVAALAVLAVAKTKQLRVRPLLAVPSPVAPARRGHHRRKPRTAIRATAILAAPAPAAVEPATPLIAEPVIPAPLVPVGVALPFAPVVVPDIPEAVSAFDAFTPFAAPQRATRELRPVAAVPSPAPIRRPFESPIRTRRPFAVLDDAWQELDSLSRPSHAHRRDSGYYGRRRRSGHPVEEPAAFTPDAPLRGRRHRTSDTHRADIHRIEPHRIEPHRTDMHRSEPHRADQRWSDPRFSDPRRADLSPWPSPRRLDSHRTDSHRAEPYRADPHRTEPYRSDPHRADPLRTDQPRTDAYWADALWPIPSGVDGGRGSDPWVIERPQAVSRGRRDRVADAYVDTHVGADTYAGAEYAYAGADACSDEPLTRAATPRGRRHRVTSHAIATPALVAATGPGKDKASRRGRHRA</sequence>
<evidence type="ECO:0000256" key="1">
    <source>
        <dbReference type="SAM" id="MobiDB-lite"/>
    </source>
</evidence>
<keyword evidence="4" id="KW-1185">Reference proteome</keyword>
<dbReference type="InterPro" id="IPR038765">
    <property type="entry name" value="Papain-like_cys_pep_sf"/>
</dbReference>
<feature type="compositionally biased region" description="Basic and acidic residues" evidence="1">
    <location>
        <begin position="561"/>
        <end position="599"/>
    </location>
</feature>
<organism evidence="3 4">
    <name type="scientific">Nonomuraea cavernae</name>
    <dbReference type="NCBI Taxonomy" id="2045107"/>
    <lineage>
        <taxon>Bacteria</taxon>
        <taxon>Bacillati</taxon>
        <taxon>Actinomycetota</taxon>
        <taxon>Actinomycetes</taxon>
        <taxon>Streptosporangiales</taxon>
        <taxon>Streptosporangiaceae</taxon>
        <taxon>Nonomuraea</taxon>
    </lineage>
</organism>
<gene>
    <name evidence="3" type="ORF">GCM10012289_55380</name>
</gene>
<dbReference type="AlphaFoldDB" id="A0A917Z9V3"/>
<reference evidence="3" key="2">
    <citation type="submission" date="2020-09" db="EMBL/GenBank/DDBJ databases">
        <authorList>
            <person name="Sun Q."/>
            <person name="Zhou Y."/>
        </authorList>
    </citation>
    <scope>NUCLEOTIDE SEQUENCE</scope>
    <source>
        <strain evidence="3">CGMCC 4.7368</strain>
    </source>
</reference>
<dbReference type="InterPro" id="IPR007921">
    <property type="entry name" value="CHAP_dom"/>
</dbReference>
<comment type="caution">
    <text evidence="3">The sequence shown here is derived from an EMBL/GenBank/DDBJ whole genome shotgun (WGS) entry which is preliminary data.</text>
</comment>
<name>A0A917Z9V3_9ACTN</name>
<protein>
    <recommendedName>
        <fullName evidence="2">Peptidase C51 domain-containing protein</fullName>
    </recommendedName>
</protein>
<evidence type="ECO:0000313" key="3">
    <source>
        <dbReference type="EMBL" id="GGO76927.1"/>
    </source>
</evidence>